<evidence type="ECO:0000313" key="2">
    <source>
        <dbReference type="Proteomes" id="UP000821865"/>
    </source>
</evidence>
<proteinExistence type="predicted"/>
<dbReference type="Proteomes" id="UP000821865">
    <property type="component" value="Chromosome 3"/>
</dbReference>
<name>A0ACB8D809_DERSI</name>
<gene>
    <name evidence="1" type="ORF">HPB49_020906</name>
</gene>
<keyword evidence="2" id="KW-1185">Reference proteome</keyword>
<protein>
    <submittedName>
        <fullName evidence="1">Uncharacterized protein</fullName>
    </submittedName>
</protein>
<evidence type="ECO:0000313" key="1">
    <source>
        <dbReference type="EMBL" id="KAH7960519.1"/>
    </source>
</evidence>
<sequence length="287" mass="30282">MASIVGLSEVNCVQLVEGLNFQVSVKSMTSMTLIVDAGGLAIGGERCRVVPVGPQVNNVTCLFLPSFVPNEVLVQTLSPYGKVLSVNAGLMSGRRGVLTGTRFVRMEMSTTTPVPNHLRVSAHYVTFDYRGLQHVCWRCGSGDYYRAQCTAACCGCCGIHGHKNEGSDRPCRRCGDGHPTAVCPVRRSYSDAAAGAFPPLPPASAAAATARDALTKETTSTVQQPESANDKEEASSSGNRNAPCSPASSNEKEDRAIVDVTDRATQAPKETHAVADIVSTLAAIINP</sequence>
<comment type="caution">
    <text evidence="1">The sequence shown here is derived from an EMBL/GenBank/DDBJ whole genome shotgun (WGS) entry which is preliminary data.</text>
</comment>
<reference evidence="1" key="1">
    <citation type="submission" date="2020-05" db="EMBL/GenBank/DDBJ databases">
        <title>Large-scale comparative analyses of tick genomes elucidate their genetic diversity and vector capacities.</title>
        <authorList>
            <person name="Jia N."/>
            <person name="Wang J."/>
            <person name="Shi W."/>
            <person name="Du L."/>
            <person name="Sun Y."/>
            <person name="Zhan W."/>
            <person name="Jiang J."/>
            <person name="Wang Q."/>
            <person name="Zhang B."/>
            <person name="Ji P."/>
            <person name="Sakyi L.B."/>
            <person name="Cui X."/>
            <person name="Yuan T."/>
            <person name="Jiang B."/>
            <person name="Yang W."/>
            <person name="Lam T.T.-Y."/>
            <person name="Chang Q."/>
            <person name="Ding S."/>
            <person name="Wang X."/>
            <person name="Zhu J."/>
            <person name="Ruan X."/>
            <person name="Zhao L."/>
            <person name="Wei J."/>
            <person name="Que T."/>
            <person name="Du C."/>
            <person name="Cheng J."/>
            <person name="Dai P."/>
            <person name="Han X."/>
            <person name="Huang E."/>
            <person name="Gao Y."/>
            <person name="Liu J."/>
            <person name="Shao H."/>
            <person name="Ye R."/>
            <person name="Li L."/>
            <person name="Wei W."/>
            <person name="Wang X."/>
            <person name="Wang C."/>
            <person name="Yang T."/>
            <person name="Huo Q."/>
            <person name="Li W."/>
            <person name="Guo W."/>
            <person name="Chen H."/>
            <person name="Zhou L."/>
            <person name="Ni X."/>
            <person name="Tian J."/>
            <person name="Zhou Y."/>
            <person name="Sheng Y."/>
            <person name="Liu T."/>
            <person name="Pan Y."/>
            <person name="Xia L."/>
            <person name="Li J."/>
            <person name="Zhao F."/>
            <person name="Cao W."/>
        </authorList>
    </citation>
    <scope>NUCLEOTIDE SEQUENCE</scope>
    <source>
        <strain evidence="1">Dsil-2018</strain>
    </source>
</reference>
<dbReference type="EMBL" id="CM023472">
    <property type="protein sequence ID" value="KAH7960519.1"/>
    <property type="molecule type" value="Genomic_DNA"/>
</dbReference>
<organism evidence="1 2">
    <name type="scientific">Dermacentor silvarum</name>
    <name type="common">Tick</name>
    <dbReference type="NCBI Taxonomy" id="543639"/>
    <lineage>
        <taxon>Eukaryota</taxon>
        <taxon>Metazoa</taxon>
        <taxon>Ecdysozoa</taxon>
        <taxon>Arthropoda</taxon>
        <taxon>Chelicerata</taxon>
        <taxon>Arachnida</taxon>
        <taxon>Acari</taxon>
        <taxon>Parasitiformes</taxon>
        <taxon>Ixodida</taxon>
        <taxon>Ixodoidea</taxon>
        <taxon>Ixodidae</taxon>
        <taxon>Rhipicephalinae</taxon>
        <taxon>Dermacentor</taxon>
    </lineage>
</organism>
<accession>A0ACB8D809</accession>